<name>A0ABP6UXF8_9FLAO</name>
<keyword evidence="4" id="KW-1185">Reference proteome</keyword>
<reference evidence="4" key="1">
    <citation type="journal article" date="2019" name="Int. J. Syst. Evol. Microbiol.">
        <title>The Global Catalogue of Microorganisms (GCM) 10K type strain sequencing project: providing services to taxonomists for standard genome sequencing and annotation.</title>
        <authorList>
            <consortium name="The Broad Institute Genomics Platform"/>
            <consortium name="The Broad Institute Genome Sequencing Center for Infectious Disease"/>
            <person name="Wu L."/>
            <person name="Ma J."/>
        </authorList>
    </citation>
    <scope>NUCLEOTIDE SEQUENCE [LARGE SCALE GENOMIC DNA]</scope>
    <source>
        <strain evidence="4">JCM 17106</strain>
    </source>
</reference>
<keyword evidence="1" id="KW-0175">Coiled coil</keyword>
<keyword evidence="2" id="KW-1133">Transmembrane helix</keyword>
<accession>A0ABP6UXF8</accession>
<evidence type="ECO:0000313" key="4">
    <source>
        <dbReference type="Proteomes" id="UP001500459"/>
    </source>
</evidence>
<dbReference type="EMBL" id="BAABCW010000031">
    <property type="protein sequence ID" value="GAA3522838.1"/>
    <property type="molecule type" value="Genomic_DNA"/>
</dbReference>
<evidence type="ECO:0000256" key="1">
    <source>
        <dbReference type="SAM" id="Coils"/>
    </source>
</evidence>
<protein>
    <submittedName>
        <fullName evidence="3">Uncharacterized protein</fullName>
    </submittedName>
</protein>
<sequence>MKNIHIGLILQVVVLIFLIGIGYLIFNSSSNWEIISSELDKAKKELKISQEVIANTKSQLENTKKEFEQMKTQKDLIIHKRDSLIFSFKRKNAKDWKELQRIKDSIELTNNRLAKNRAVLDGLFGLNQ</sequence>
<gene>
    <name evidence="3" type="ORF">GCM10022393_41890</name>
</gene>
<organism evidence="3 4">
    <name type="scientific">Aquimarina addita</name>
    <dbReference type="NCBI Taxonomy" id="870485"/>
    <lineage>
        <taxon>Bacteria</taxon>
        <taxon>Pseudomonadati</taxon>
        <taxon>Bacteroidota</taxon>
        <taxon>Flavobacteriia</taxon>
        <taxon>Flavobacteriales</taxon>
        <taxon>Flavobacteriaceae</taxon>
        <taxon>Aquimarina</taxon>
    </lineage>
</organism>
<dbReference type="Proteomes" id="UP001500459">
    <property type="component" value="Unassembled WGS sequence"/>
</dbReference>
<comment type="caution">
    <text evidence="3">The sequence shown here is derived from an EMBL/GenBank/DDBJ whole genome shotgun (WGS) entry which is preliminary data.</text>
</comment>
<feature type="transmembrane region" description="Helical" evidence="2">
    <location>
        <begin position="6"/>
        <end position="26"/>
    </location>
</feature>
<keyword evidence="2" id="KW-0812">Transmembrane</keyword>
<dbReference type="RefSeq" id="WP_344930832.1">
    <property type="nucleotide sequence ID" value="NZ_BAABCW010000031.1"/>
</dbReference>
<evidence type="ECO:0000256" key="2">
    <source>
        <dbReference type="SAM" id="Phobius"/>
    </source>
</evidence>
<keyword evidence="2" id="KW-0472">Membrane</keyword>
<feature type="coiled-coil region" evidence="1">
    <location>
        <begin position="39"/>
        <end position="73"/>
    </location>
</feature>
<evidence type="ECO:0000313" key="3">
    <source>
        <dbReference type="EMBL" id="GAA3522838.1"/>
    </source>
</evidence>
<proteinExistence type="predicted"/>